<accession>A0A915EW00</accession>
<name>A0A915EW00_9BILA</name>
<dbReference type="Proteomes" id="UP000887574">
    <property type="component" value="Unplaced"/>
</dbReference>
<feature type="signal peptide" evidence="1">
    <location>
        <begin position="1"/>
        <end position="23"/>
    </location>
</feature>
<evidence type="ECO:0000256" key="1">
    <source>
        <dbReference type="SAM" id="SignalP"/>
    </source>
</evidence>
<dbReference type="AlphaFoldDB" id="A0A915EW00"/>
<organism evidence="2 3">
    <name type="scientific">Ditylenchus dipsaci</name>
    <dbReference type="NCBI Taxonomy" id="166011"/>
    <lineage>
        <taxon>Eukaryota</taxon>
        <taxon>Metazoa</taxon>
        <taxon>Ecdysozoa</taxon>
        <taxon>Nematoda</taxon>
        <taxon>Chromadorea</taxon>
        <taxon>Rhabditida</taxon>
        <taxon>Tylenchina</taxon>
        <taxon>Tylenchomorpha</taxon>
        <taxon>Sphaerularioidea</taxon>
        <taxon>Anguinidae</taxon>
        <taxon>Anguininae</taxon>
        <taxon>Ditylenchus</taxon>
    </lineage>
</organism>
<keyword evidence="2" id="KW-1185">Reference proteome</keyword>
<keyword evidence="1" id="KW-0732">Signal</keyword>
<reference evidence="3" key="1">
    <citation type="submission" date="2022-11" db="UniProtKB">
        <authorList>
            <consortium name="WormBaseParasite"/>
        </authorList>
    </citation>
    <scope>IDENTIFICATION</scope>
</reference>
<dbReference type="WBParaSite" id="jg9825">
    <property type="protein sequence ID" value="jg9825"/>
    <property type="gene ID" value="jg9825"/>
</dbReference>
<feature type="chain" id="PRO_5036873826" evidence="1">
    <location>
        <begin position="24"/>
        <end position="119"/>
    </location>
</feature>
<proteinExistence type="predicted"/>
<evidence type="ECO:0000313" key="2">
    <source>
        <dbReference type="Proteomes" id="UP000887574"/>
    </source>
</evidence>
<protein>
    <submittedName>
        <fullName evidence="3">Uncharacterized protein</fullName>
    </submittedName>
</protein>
<sequence length="119" mass="13638">MEVFNLTFAVIFMATLSFDVATASHPCDMETDCSVYNTYSNDFISFCFCDSSTHTCKYETPNSSPVHRVGRVQLVRLDRTEKTEVDRLGYFATPVKFFFVKLFSESSGFFIRGFTENEI</sequence>
<evidence type="ECO:0000313" key="3">
    <source>
        <dbReference type="WBParaSite" id="jg9825"/>
    </source>
</evidence>